<keyword evidence="7" id="KW-1185">Reference proteome</keyword>
<evidence type="ECO:0000256" key="3">
    <source>
        <dbReference type="ARBA" id="ARBA00023295"/>
    </source>
</evidence>
<dbReference type="InterPro" id="IPR011837">
    <property type="entry name" value="Glycogen_debranch_GlgX"/>
</dbReference>
<sequence>MTDVRVWPGSPYPLGATWDGKGVNFALFSAHAEKVELCLFNTKGTRELHRIPLPEYTDQVWHGYFPDVRAGQLYGYRVYGPYEPQQGHRFNHHKLLIDPYAKSLRGDFKWTDAHFGYVVGHEDEDLSFDTRDNAAAMPKCEVVDTAFTWGQDTPPRRQWHETIIYEMHVRGFTANHKGVAAQYRGTFAGLSNPDVISYLKNLGVTAVELLPIHAFIDERALADRGLSNYWGYNSLAFFAPHPGYLATGALEEFKTCVHLLHDAGIEVILDVVYNHTAEGNHMGPTLSLKGIDNATYYKLDEEDPRYYADFTGCGNVLNLHRHGVQQLVLDSLRYWVEEMHIDGFRFDLATALARESVDFDLHAGFLDAIGQDPVLSRVKRIAEPWDLGDDGYQLGNFPPGWGEWNDQYRDVVRRFWHGESDLVPELATRLTGSSDIFNHRGRHAWASINFVTAHDGFTLRDLVSYSEKHNEANLEDNQDGTDANYSDNHGVEGETDDPEIREIRLRQQKNFLATLLLSEGTPMLTAGDEFGRSQGGNNNAYCQDNEISWLNREEVDEEGRNLSEFAHRLIRLRRDHIVFHRYRFFQGDTVAGTTMKDITWLKPDGEEKTKEDWEEAQTCCLSYLLNGEAGEYHLTAKGEPEPDDTFLVILNSLDEEIEHCLPPISTGKDWQLVFDTCERDSFSASRRCDDNSTYKVSPKSFVLMVRCSDSGHSNPSQADG</sequence>
<dbReference type="InterPro" id="IPR017853">
    <property type="entry name" value="GH"/>
</dbReference>
<keyword evidence="3" id="KW-0326">Glycosidase</keyword>
<dbReference type="SMART" id="SM00642">
    <property type="entry name" value="Aamy"/>
    <property type="match status" value="1"/>
</dbReference>
<evidence type="ECO:0000256" key="1">
    <source>
        <dbReference type="ARBA" id="ARBA00008061"/>
    </source>
</evidence>
<dbReference type="InterPro" id="IPR044505">
    <property type="entry name" value="GlgX_Isoamylase_N_E_set"/>
</dbReference>
<comment type="caution">
    <text evidence="6">The sequence shown here is derived from an EMBL/GenBank/DDBJ whole genome shotgun (WGS) entry which is preliminary data.</text>
</comment>
<evidence type="ECO:0000256" key="4">
    <source>
        <dbReference type="SAM" id="MobiDB-lite"/>
    </source>
</evidence>
<evidence type="ECO:0000313" key="7">
    <source>
        <dbReference type="Proteomes" id="UP000253987"/>
    </source>
</evidence>
<organism evidence="6 7">
    <name type="scientific">Marinobacter vulgaris</name>
    <dbReference type="NCBI Taxonomy" id="1928331"/>
    <lineage>
        <taxon>Bacteria</taxon>
        <taxon>Pseudomonadati</taxon>
        <taxon>Pseudomonadota</taxon>
        <taxon>Gammaproteobacteria</taxon>
        <taxon>Pseudomonadales</taxon>
        <taxon>Marinobacteraceae</taxon>
        <taxon>Marinobacter</taxon>
    </lineage>
</organism>
<name>A0A2V3ZK49_9GAMM</name>
<keyword evidence="2" id="KW-0378">Hydrolase</keyword>
<dbReference type="Gene3D" id="2.60.40.10">
    <property type="entry name" value="Immunoglobulins"/>
    <property type="match status" value="1"/>
</dbReference>
<dbReference type="CDD" id="cd02856">
    <property type="entry name" value="E_set_GDE_Isoamylase_N"/>
    <property type="match status" value="1"/>
</dbReference>
<feature type="region of interest" description="Disordered" evidence="4">
    <location>
        <begin position="470"/>
        <end position="499"/>
    </location>
</feature>
<dbReference type="AlphaFoldDB" id="A0A2V3ZK49"/>
<dbReference type="EMBL" id="QFWX01000004">
    <property type="protein sequence ID" value="PXX90800.1"/>
    <property type="molecule type" value="Genomic_DNA"/>
</dbReference>
<feature type="domain" description="Glycosyl hydrolase family 13 catalytic" evidence="5">
    <location>
        <begin position="166"/>
        <end position="573"/>
    </location>
</feature>
<dbReference type="Pfam" id="PF02922">
    <property type="entry name" value="CBM_48"/>
    <property type="match status" value="1"/>
</dbReference>
<evidence type="ECO:0000259" key="5">
    <source>
        <dbReference type="SMART" id="SM00642"/>
    </source>
</evidence>
<dbReference type="SUPFAM" id="SSF51445">
    <property type="entry name" value="(Trans)glycosidases"/>
    <property type="match status" value="1"/>
</dbReference>
<evidence type="ECO:0000313" key="6">
    <source>
        <dbReference type="EMBL" id="PXX90800.1"/>
    </source>
</evidence>
<dbReference type="GO" id="GO:0004135">
    <property type="term" value="F:amylo-alpha-1,6-glucosidase activity"/>
    <property type="evidence" value="ECO:0007669"/>
    <property type="project" value="InterPro"/>
</dbReference>
<dbReference type="SUPFAM" id="SSF51011">
    <property type="entry name" value="Glycosyl hydrolase domain"/>
    <property type="match status" value="1"/>
</dbReference>
<protein>
    <submittedName>
        <fullName evidence="6">Glycogen debranching enzyme GlgX</fullName>
    </submittedName>
</protein>
<comment type="similarity">
    <text evidence="1">Belongs to the glycosyl hydrolase 13 family.</text>
</comment>
<dbReference type="PANTHER" id="PTHR43002">
    <property type="entry name" value="GLYCOGEN DEBRANCHING ENZYME"/>
    <property type="match status" value="1"/>
</dbReference>
<dbReference type="InterPro" id="IPR014756">
    <property type="entry name" value="Ig_E-set"/>
</dbReference>
<dbReference type="Pfam" id="PF00128">
    <property type="entry name" value="Alpha-amylase"/>
    <property type="match status" value="1"/>
</dbReference>
<dbReference type="RefSeq" id="WP_114613025.1">
    <property type="nucleotide sequence ID" value="NZ_QFWX01000004.1"/>
</dbReference>
<dbReference type="InterPro" id="IPR013780">
    <property type="entry name" value="Glyco_hydro_b"/>
</dbReference>
<dbReference type="OrthoDB" id="3236218at2"/>
<dbReference type="SUPFAM" id="SSF81296">
    <property type="entry name" value="E set domains"/>
    <property type="match status" value="1"/>
</dbReference>
<evidence type="ECO:0000256" key="2">
    <source>
        <dbReference type="ARBA" id="ARBA00022801"/>
    </source>
</evidence>
<dbReference type="GO" id="GO:0005980">
    <property type="term" value="P:glycogen catabolic process"/>
    <property type="evidence" value="ECO:0007669"/>
    <property type="project" value="InterPro"/>
</dbReference>
<dbReference type="InterPro" id="IPR006047">
    <property type="entry name" value="GH13_cat_dom"/>
</dbReference>
<proteinExistence type="inferred from homology"/>
<reference evidence="6 7" key="2">
    <citation type="submission" date="2018-06" db="EMBL/GenBank/DDBJ databases">
        <title>Marinobactersediminissp. nov, a moderately halophilic bacterium isolated from marine solar saltern.</title>
        <authorList>
            <person name="Zhang Y."/>
        </authorList>
    </citation>
    <scope>NUCLEOTIDE SEQUENCE [LARGE SCALE GENOMIC DNA]</scope>
    <source>
        <strain evidence="6 7">F01</strain>
    </source>
</reference>
<gene>
    <name evidence="6" type="primary">glgX</name>
    <name evidence="6" type="ORF">DIT71_09710</name>
</gene>
<accession>A0A2V3ZK49</accession>
<reference evidence="7" key="1">
    <citation type="submission" date="2018-05" db="EMBL/GenBank/DDBJ databases">
        <authorList>
            <person name="Lu D."/>
        </authorList>
    </citation>
    <scope>NUCLEOTIDE SEQUENCE [LARGE SCALE GENOMIC DNA]</scope>
    <source>
        <strain evidence="7">F01</strain>
    </source>
</reference>
<dbReference type="Gene3D" id="3.20.20.80">
    <property type="entry name" value="Glycosidases"/>
    <property type="match status" value="1"/>
</dbReference>
<dbReference type="NCBIfam" id="TIGR02100">
    <property type="entry name" value="glgX_debranch"/>
    <property type="match status" value="1"/>
</dbReference>
<dbReference type="Proteomes" id="UP000253987">
    <property type="component" value="Unassembled WGS sequence"/>
</dbReference>
<dbReference type="InterPro" id="IPR013783">
    <property type="entry name" value="Ig-like_fold"/>
</dbReference>
<dbReference type="Gene3D" id="2.60.40.1180">
    <property type="entry name" value="Golgi alpha-mannosidase II"/>
    <property type="match status" value="1"/>
</dbReference>
<dbReference type="CDD" id="cd11326">
    <property type="entry name" value="AmyAc_Glg_debranch"/>
    <property type="match status" value="1"/>
</dbReference>
<dbReference type="InterPro" id="IPR004193">
    <property type="entry name" value="Glyco_hydro_13_N"/>
</dbReference>